<name>A0A8T8WUD6_ASPJA</name>
<dbReference type="InterPro" id="IPR027417">
    <property type="entry name" value="P-loop_NTPase"/>
</dbReference>
<dbReference type="AlphaFoldDB" id="A0A8T8WUD6"/>
<evidence type="ECO:0000259" key="1">
    <source>
        <dbReference type="Pfam" id="PF13086"/>
    </source>
</evidence>
<sequence>LDPEVDMFGELREHLAHMKQQRLSEWEKKEKSRAFVAFRHVANYVVSRSKILVSTNNNMASSFCAQNFGQEAKAIILIRDEDPKELEVNGIIPLTKCGFSDKIKGIVLAGDIAQLKPTVI</sequence>
<evidence type="ECO:0000313" key="2">
    <source>
        <dbReference type="EMBL" id="RAH79270.1"/>
    </source>
</evidence>
<evidence type="ECO:0000313" key="3">
    <source>
        <dbReference type="Proteomes" id="UP000249497"/>
    </source>
</evidence>
<feature type="non-terminal residue" evidence="2">
    <location>
        <position position="120"/>
    </location>
</feature>
<feature type="non-terminal residue" evidence="2">
    <location>
        <position position="1"/>
    </location>
</feature>
<dbReference type="GeneID" id="37170903"/>
<accession>A0A8T8WUD6</accession>
<reference evidence="2 3" key="1">
    <citation type="submission" date="2018-02" db="EMBL/GenBank/DDBJ databases">
        <title>The genomes of Aspergillus section Nigri reveals drivers in fungal speciation.</title>
        <authorList>
            <consortium name="DOE Joint Genome Institute"/>
            <person name="Vesth T.C."/>
            <person name="Nybo J."/>
            <person name="Theobald S."/>
            <person name="Brandl J."/>
            <person name="Frisvad J.C."/>
            <person name="Nielsen K.F."/>
            <person name="Lyhne E.K."/>
            <person name="Kogle M.E."/>
            <person name="Kuo A."/>
            <person name="Riley R."/>
            <person name="Clum A."/>
            <person name="Nolan M."/>
            <person name="Lipzen A."/>
            <person name="Salamov A."/>
            <person name="Henrissat B."/>
            <person name="Wiebenga A."/>
            <person name="De vries R.P."/>
            <person name="Grigoriev I.V."/>
            <person name="Mortensen U.H."/>
            <person name="Andersen M.R."/>
            <person name="Baker S.E."/>
        </authorList>
    </citation>
    <scope>NUCLEOTIDE SEQUENCE [LARGE SCALE GENOMIC DNA]</scope>
    <source>
        <strain evidence="2 3">CBS 114.51</strain>
    </source>
</reference>
<dbReference type="RefSeq" id="XP_025525164.1">
    <property type="nucleotide sequence ID" value="XM_025667211.1"/>
</dbReference>
<dbReference type="OrthoDB" id="4510589at2759"/>
<keyword evidence="3" id="KW-1185">Reference proteome</keyword>
<feature type="domain" description="DNA2/NAM7 helicase helicase" evidence="1">
    <location>
        <begin position="18"/>
        <end position="120"/>
    </location>
</feature>
<dbReference type="GO" id="GO:0004386">
    <property type="term" value="F:helicase activity"/>
    <property type="evidence" value="ECO:0007669"/>
    <property type="project" value="InterPro"/>
</dbReference>
<dbReference type="Proteomes" id="UP000249497">
    <property type="component" value="Unassembled WGS sequence"/>
</dbReference>
<dbReference type="Pfam" id="PF13086">
    <property type="entry name" value="AAA_11"/>
    <property type="match status" value="1"/>
</dbReference>
<organism evidence="2 3">
    <name type="scientific">Aspergillus japonicus CBS 114.51</name>
    <dbReference type="NCBI Taxonomy" id="1448312"/>
    <lineage>
        <taxon>Eukaryota</taxon>
        <taxon>Fungi</taxon>
        <taxon>Dikarya</taxon>
        <taxon>Ascomycota</taxon>
        <taxon>Pezizomycotina</taxon>
        <taxon>Eurotiomycetes</taxon>
        <taxon>Eurotiomycetidae</taxon>
        <taxon>Eurotiales</taxon>
        <taxon>Aspergillaceae</taxon>
        <taxon>Aspergillus</taxon>
        <taxon>Aspergillus subgen. Circumdati</taxon>
    </lineage>
</organism>
<dbReference type="EMBL" id="KZ824816">
    <property type="protein sequence ID" value="RAH79270.1"/>
    <property type="molecule type" value="Genomic_DNA"/>
</dbReference>
<proteinExistence type="predicted"/>
<dbReference type="InterPro" id="IPR041677">
    <property type="entry name" value="DNA2/NAM7_AAA_11"/>
</dbReference>
<protein>
    <recommendedName>
        <fullName evidence="1">DNA2/NAM7 helicase helicase domain-containing protein</fullName>
    </recommendedName>
</protein>
<gene>
    <name evidence="2" type="ORF">BO86DRAFT_270676</name>
</gene>
<dbReference type="Gene3D" id="3.40.50.300">
    <property type="entry name" value="P-loop containing nucleotide triphosphate hydrolases"/>
    <property type="match status" value="1"/>
</dbReference>